<dbReference type="NCBIfam" id="NF033635">
    <property type="entry name" value="SLATT_fungal"/>
    <property type="match status" value="1"/>
</dbReference>
<dbReference type="Proteomes" id="UP000305948">
    <property type="component" value="Unassembled WGS sequence"/>
</dbReference>
<evidence type="ECO:0000259" key="2">
    <source>
        <dbReference type="Pfam" id="PF18142"/>
    </source>
</evidence>
<feature type="compositionally biased region" description="Low complexity" evidence="1">
    <location>
        <begin position="32"/>
        <end position="45"/>
    </location>
</feature>
<proteinExistence type="predicted"/>
<name>A0A5C3N1X5_9AGAM</name>
<organism evidence="3 4">
    <name type="scientific">Heliocybe sulcata</name>
    <dbReference type="NCBI Taxonomy" id="5364"/>
    <lineage>
        <taxon>Eukaryota</taxon>
        <taxon>Fungi</taxon>
        <taxon>Dikarya</taxon>
        <taxon>Basidiomycota</taxon>
        <taxon>Agaricomycotina</taxon>
        <taxon>Agaricomycetes</taxon>
        <taxon>Gloeophyllales</taxon>
        <taxon>Gloeophyllaceae</taxon>
        <taxon>Heliocybe</taxon>
    </lineage>
</organism>
<feature type="region of interest" description="Disordered" evidence="1">
    <location>
        <begin position="1"/>
        <end position="133"/>
    </location>
</feature>
<dbReference type="AlphaFoldDB" id="A0A5C3N1X5"/>
<dbReference type="STRING" id="5364.A0A5C3N1X5"/>
<protein>
    <recommendedName>
        <fullName evidence="2">SMODS and SLOG-associating 2TM effector domain-containing protein</fullName>
    </recommendedName>
</protein>
<reference evidence="3 4" key="1">
    <citation type="journal article" date="2019" name="Nat. Ecol. Evol.">
        <title>Megaphylogeny resolves global patterns of mushroom evolution.</title>
        <authorList>
            <person name="Varga T."/>
            <person name="Krizsan K."/>
            <person name="Foldi C."/>
            <person name="Dima B."/>
            <person name="Sanchez-Garcia M."/>
            <person name="Sanchez-Ramirez S."/>
            <person name="Szollosi G.J."/>
            <person name="Szarkandi J.G."/>
            <person name="Papp V."/>
            <person name="Albert L."/>
            <person name="Andreopoulos W."/>
            <person name="Angelini C."/>
            <person name="Antonin V."/>
            <person name="Barry K.W."/>
            <person name="Bougher N.L."/>
            <person name="Buchanan P."/>
            <person name="Buyck B."/>
            <person name="Bense V."/>
            <person name="Catcheside P."/>
            <person name="Chovatia M."/>
            <person name="Cooper J."/>
            <person name="Damon W."/>
            <person name="Desjardin D."/>
            <person name="Finy P."/>
            <person name="Geml J."/>
            <person name="Haridas S."/>
            <person name="Hughes K."/>
            <person name="Justo A."/>
            <person name="Karasinski D."/>
            <person name="Kautmanova I."/>
            <person name="Kiss B."/>
            <person name="Kocsube S."/>
            <person name="Kotiranta H."/>
            <person name="LaButti K.M."/>
            <person name="Lechner B.E."/>
            <person name="Liimatainen K."/>
            <person name="Lipzen A."/>
            <person name="Lukacs Z."/>
            <person name="Mihaltcheva S."/>
            <person name="Morgado L.N."/>
            <person name="Niskanen T."/>
            <person name="Noordeloos M.E."/>
            <person name="Ohm R.A."/>
            <person name="Ortiz-Santana B."/>
            <person name="Ovrebo C."/>
            <person name="Racz N."/>
            <person name="Riley R."/>
            <person name="Savchenko A."/>
            <person name="Shiryaev A."/>
            <person name="Soop K."/>
            <person name="Spirin V."/>
            <person name="Szebenyi C."/>
            <person name="Tomsovsky M."/>
            <person name="Tulloss R.E."/>
            <person name="Uehling J."/>
            <person name="Grigoriev I.V."/>
            <person name="Vagvolgyi C."/>
            <person name="Papp T."/>
            <person name="Martin F.M."/>
            <person name="Miettinen O."/>
            <person name="Hibbett D.S."/>
            <person name="Nagy L.G."/>
        </authorList>
    </citation>
    <scope>NUCLEOTIDE SEQUENCE [LARGE SCALE GENOMIC DNA]</scope>
    <source>
        <strain evidence="3 4">OMC1185</strain>
    </source>
</reference>
<feature type="region of interest" description="Disordered" evidence="1">
    <location>
        <begin position="139"/>
        <end position="158"/>
    </location>
</feature>
<dbReference type="OrthoDB" id="3245801at2759"/>
<feature type="region of interest" description="Disordered" evidence="1">
    <location>
        <begin position="288"/>
        <end position="347"/>
    </location>
</feature>
<dbReference type="EMBL" id="ML213511">
    <property type="protein sequence ID" value="TFK51450.1"/>
    <property type="molecule type" value="Genomic_DNA"/>
</dbReference>
<sequence length="379" mass="40654">MAPDGHHPLPPVPDMPVHTVPEEPEQEHQQDQSHSADSSASSAPQNLPEPPRSRRASPSRATPPPAPSSYQNAAPVAGPSSPPNANDYPQPQPQPPQRTLSVPGHSRRDRPTSRGPSISFHDQRPFSIRDYSGANIRDSSASVRGIRDPSTADPAIWPGTTINPMDVFAIKERERYRVKTVGERLEPTLKTAREKRDQADARAKRTGLTLNVAIGGQVLLGSLTTAVSAATQGRSTSIATAVLGGAATLIASYLARMRGSSEPESSIRLTKDLDQFLRDIEAFVLDHGHETGYPPHHTLSTPSSPLASPRPYDGHPTPFPSGPPPTLPYTEKSASSTTDGGDDELRGKWDERIAAFRRRLDELLALNGAAGGGENRAVV</sequence>
<evidence type="ECO:0000313" key="4">
    <source>
        <dbReference type="Proteomes" id="UP000305948"/>
    </source>
</evidence>
<feature type="compositionally biased region" description="Low complexity" evidence="1">
    <location>
        <begin position="294"/>
        <end position="311"/>
    </location>
</feature>
<evidence type="ECO:0000256" key="1">
    <source>
        <dbReference type="SAM" id="MobiDB-lite"/>
    </source>
</evidence>
<feature type="domain" description="SMODS and SLOG-associating 2TM effector" evidence="2">
    <location>
        <begin position="192"/>
        <end position="293"/>
    </location>
</feature>
<gene>
    <name evidence="3" type="ORF">OE88DRAFT_1659490</name>
</gene>
<evidence type="ECO:0000313" key="3">
    <source>
        <dbReference type="EMBL" id="TFK51450.1"/>
    </source>
</evidence>
<dbReference type="InterPro" id="IPR041622">
    <property type="entry name" value="SLATT_fungi"/>
</dbReference>
<keyword evidence="4" id="KW-1185">Reference proteome</keyword>
<dbReference type="Pfam" id="PF18142">
    <property type="entry name" value="SLATT_fungal"/>
    <property type="match status" value="1"/>
</dbReference>
<feature type="compositionally biased region" description="Pro residues" evidence="1">
    <location>
        <begin position="317"/>
        <end position="327"/>
    </location>
</feature>
<accession>A0A5C3N1X5</accession>